<dbReference type="InterPro" id="IPR008979">
    <property type="entry name" value="Galactose-bd-like_sf"/>
</dbReference>
<dbReference type="GO" id="GO:0016485">
    <property type="term" value="P:protein processing"/>
    <property type="evidence" value="ECO:0007669"/>
    <property type="project" value="TreeGrafter"/>
</dbReference>
<dbReference type="GO" id="GO:0000139">
    <property type="term" value="C:Golgi membrane"/>
    <property type="evidence" value="ECO:0007669"/>
    <property type="project" value="TreeGrafter"/>
</dbReference>
<keyword evidence="6 12" id="KW-0720">Serine protease</keyword>
<dbReference type="PANTHER" id="PTHR42884">
    <property type="entry name" value="PROPROTEIN CONVERTASE SUBTILISIN/KEXIN-RELATED"/>
    <property type="match status" value="1"/>
</dbReference>
<dbReference type="AlphaFoldDB" id="A0AA35W245"/>
<feature type="domain" description="P/Homo B" evidence="15">
    <location>
        <begin position="485"/>
        <end position="640"/>
    </location>
</feature>
<evidence type="ECO:0000256" key="4">
    <source>
        <dbReference type="ARBA" id="ARBA00022729"/>
    </source>
</evidence>
<keyword evidence="10" id="KW-0325">Glycoprotein</keyword>
<dbReference type="EMBL" id="CASHTH010000550">
    <property type="protein sequence ID" value="CAI8004056.1"/>
    <property type="molecule type" value="Genomic_DNA"/>
</dbReference>
<dbReference type="InterPro" id="IPR022398">
    <property type="entry name" value="Peptidase_S8_His-AS"/>
</dbReference>
<accession>A0AA35W245</accession>
<name>A0AA35W245_GEOBA</name>
<evidence type="ECO:0000256" key="2">
    <source>
        <dbReference type="ARBA" id="ARBA00022670"/>
    </source>
</evidence>
<evidence type="ECO:0000256" key="14">
    <source>
        <dbReference type="SAM" id="SignalP"/>
    </source>
</evidence>
<dbReference type="PROSITE" id="PS00138">
    <property type="entry name" value="SUBTILASE_SER"/>
    <property type="match status" value="1"/>
</dbReference>
<keyword evidence="4 14" id="KW-0732">Signal</keyword>
<keyword evidence="13" id="KW-1133">Transmembrane helix</keyword>
<dbReference type="GO" id="GO:0004252">
    <property type="term" value="F:serine-type endopeptidase activity"/>
    <property type="evidence" value="ECO:0007669"/>
    <property type="project" value="UniProtKB-UniRule"/>
</dbReference>
<dbReference type="InterPro" id="IPR009030">
    <property type="entry name" value="Growth_fac_rcpt_cys_sf"/>
</dbReference>
<dbReference type="PRINTS" id="PR00723">
    <property type="entry name" value="SUBTILISIN"/>
</dbReference>
<evidence type="ECO:0000256" key="8">
    <source>
        <dbReference type="ARBA" id="ARBA00023145"/>
    </source>
</evidence>
<evidence type="ECO:0000256" key="11">
    <source>
        <dbReference type="PIRSR" id="PIRSR615500-1"/>
    </source>
</evidence>
<dbReference type="PROSITE" id="PS00137">
    <property type="entry name" value="SUBTILASE_HIS"/>
    <property type="match status" value="1"/>
</dbReference>
<dbReference type="InterPro" id="IPR032815">
    <property type="entry name" value="S8_pro-domain"/>
</dbReference>
<organism evidence="16 17">
    <name type="scientific">Geodia barretti</name>
    <name type="common">Barrett's horny sponge</name>
    <dbReference type="NCBI Taxonomy" id="519541"/>
    <lineage>
        <taxon>Eukaryota</taxon>
        <taxon>Metazoa</taxon>
        <taxon>Porifera</taxon>
        <taxon>Demospongiae</taxon>
        <taxon>Heteroscleromorpha</taxon>
        <taxon>Tetractinellida</taxon>
        <taxon>Astrophorina</taxon>
        <taxon>Geodiidae</taxon>
        <taxon>Geodia</taxon>
    </lineage>
</organism>
<keyword evidence="5 12" id="KW-0378">Hydrolase</keyword>
<dbReference type="SUPFAM" id="SSF49785">
    <property type="entry name" value="Galactose-binding domain-like"/>
    <property type="match status" value="1"/>
</dbReference>
<dbReference type="Pfam" id="PF16470">
    <property type="entry name" value="S8_pro-domain"/>
    <property type="match status" value="1"/>
</dbReference>
<evidence type="ECO:0000256" key="9">
    <source>
        <dbReference type="ARBA" id="ARBA00023157"/>
    </source>
</evidence>
<dbReference type="CDD" id="cd00064">
    <property type="entry name" value="FU"/>
    <property type="match status" value="1"/>
</dbReference>
<keyword evidence="13" id="KW-0812">Transmembrane</keyword>
<keyword evidence="13" id="KW-0472">Membrane</keyword>
<feature type="chain" id="PRO_5041265325" evidence="14">
    <location>
        <begin position="20"/>
        <end position="745"/>
    </location>
</feature>
<feature type="transmembrane region" description="Helical" evidence="13">
    <location>
        <begin position="706"/>
        <end position="731"/>
    </location>
</feature>
<evidence type="ECO:0000256" key="13">
    <source>
        <dbReference type="SAM" id="Phobius"/>
    </source>
</evidence>
<protein>
    <submittedName>
        <fullName evidence="16">Endoprotease bli-4</fullName>
    </submittedName>
</protein>
<dbReference type="PROSITE" id="PS51829">
    <property type="entry name" value="P_HOMO_B"/>
    <property type="match status" value="1"/>
</dbReference>
<comment type="caution">
    <text evidence="16">The sequence shown here is derived from an EMBL/GenBank/DDBJ whole genome shotgun (WGS) entry which is preliminary data.</text>
</comment>
<keyword evidence="2 12" id="KW-0645">Protease</keyword>
<dbReference type="Pfam" id="PF01483">
    <property type="entry name" value="P_proprotein"/>
    <property type="match status" value="1"/>
</dbReference>
<dbReference type="Pfam" id="PF00082">
    <property type="entry name" value="Peptidase_S8"/>
    <property type="match status" value="1"/>
</dbReference>
<evidence type="ECO:0000256" key="12">
    <source>
        <dbReference type="PROSITE-ProRule" id="PRU01240"/>
    </source>
</evidence>
<dbReference type="InterPro" id="IPR023827">
    <property type="entry name" value="Peptidase_S8_Asp-AS"/>
</dbReference>
<dbReference type="InterPro" id="IPR038466">
    <property type="entry name" value="S8_pro-domain_sf"/>
</dbReference>
<dbReference type="InterPro" id="IPR023828">
    <property type="entry name" value="Peptidase_S8_Ser-AS"/>
</dbReference>
<evidence type="ECO:0000256" key="6">
    <source>
        <dbReference type="ARBA" id="ARBA00022825"/>
    </source>
</evidence>
<dbReference type="InterPro" id="IPR015500">
    <property type="entry name" value="Peptidase_S8_subtilisin-rel"/>
</dbReference>
<dbReference type="InterPro" id="IPR036852">
    <property type="entry name" value="Peptidase_S8/S53_dom_sf"/>
</dbReference>
<feature type="active site" description="Charge relay system" evidence="11 12">
    <location>
        <position position="191"/>
    </location>
</feature>
<keyword evidence="7" id="KW-0106">Calcium</keyword>
<evidence type="ECO:0000256" key="5">
    <source>
        <dbReference type="ARBA" id="ARBA00022801"/>
    </source>
</evidence>
<keyword evidence="17" id="KW-1185">Reference proteome</keyword>
<keyword evidence="3" id="KW-0165">Cleavage on pair of basic residues</keyword>
<dbReference type="InterPro" id="IPR000209">
    <property type="entry name" value="Peptidase_S8/S53_dom"/>
</dbReference>
<feature type="signal peptide" evidence="14">
    <location>
        <begin position="1"/>
        <end position="19"/>
    </location>
</feature>
<gene>
    <name evidence="16" type="ORF">GBAR_LOCUS3824</name>
</gene>
<evidence type="ECO:0000256" key="10">
    <source>
        <dbReference type="ARBA" id="ARBA00023180"/>
    </source>
</evidence>
<dbReference type="SUPFAM" id="SSF54897">
    <property type="entry name" value="Protease propeptides/inhibitors"/>
    <property type="match status" value="1"/>
</dbReference>
<dbReference type="GO" id="GO:0005802">
    <property type="term" value="C:trans-Golgi network"/>
    <property type="evidence" value="ECO:0007669"/>
    <property type="project" value="TreeGrafter"/>
</dbReference>
<proteinExistence type="inferred from homology"/>
<dbReference type="InterPro" id="IPR006212">
    <property type="entry name" value="Furin_repeat"/>
</dbReference>
<dbReference type="CDD" id="cd04059">
    <property type="entry name" value="Peptidases_S8_Protein_convertases_Kexins_Furin-like"/>
    <property type="match status" value="1"/>
</dbReference>
<evidence type="ECO:0000313" key="16">
    <source>
        <dbReference type="EMBL" id="CAI8004056.1"/>
    </source>
</evidence>
<evidence type="ECO:0000256" key="7">
    <source>
        <dbReference type="ARBA" id="ARBA00022837"/>
    </source>
</evidence>
<dbReference type="SUPFAM" id="SSF57184">
    <property type="entry name" value="Growth factor receptor domain"/>
    <property type="match status" value="1"/>
</dbReference>
<evidence type="ECO:0000256" key="1">
    <source>
        <dbReference type="ARBA" id="ARBA00005325"/>
    </source>
</evidence>
<dbReference type="Gene3D" id="2.60.120.260">
    <property type="entry name" value="Galactose-binding domain-like"/>
    <property type="match status" value="1"/>
</dbReference>
<feature type="active site" description="Charge relay system" evidence="11 12">
    <location>
        <position position="409"/>
    </location>
</feature>
<evidence type="ECO:0000313" key="17">
    <source>
        <dbReference type="Proteomes" id="UP001174909"/>
    </source>
</evidence>
<dbReference type="InterPro" id="IPR002884">
    <property type="entry name" value="P_dom"/>
</dbReference>
<dbReference type="Gene3D" id="3.40.50.200">
    <property type="entry name" value="Peptidase S8/S53 domain"/>
    <property type="match status" value="1"/>
</dbReference>
<dbReference type="PANTHER" id="PTHR42884:SF14">
    <property type="entry name" value="NEUROENDOCRINE CONVERTASE 1"/>
    <property type="match status" value="1"/>
</dbReference>
<dbReference type="PROSITE" id="PS00136">
    <property type="entry name" value="SUBTILASE_ASP"/>
    <property type="match status" value="1"/>
</dbReference>
<sequence>MDTILITLATVVFMTSVQCSPLHGPGLADQWAVGLRDEGSSLRELEQKAQDIAREHGLVYKGPVPGMRGMFHFSAPKSAVGNSSELTRSLQLNEEVEVAEQQRLLVRELRRAPVLEKKPLDVLSTAEERGVREKRGSNSAHFKWPTDPLWSRQWSLYNVGQSGGKSGLDIKVLPAWIQGYTGRGVVVSIVDDGLLMSHPDLTANIDWTASLNTVDGSNDPSPSSSYDNHGTKCAGVIAMEKSNQYCGVGVAHQATLTGVSFDLSQVTDLVESTMLAYRSDYVSIYSCSWGPSDSGFIVAGPETYTRTVLQEAASQGRGGLGNIYTFASGNGGSNGDSCAADGYVNSIYTMAVGSADHTGKQAFYDEDCAAKIAVTYSFNSKTFDDAYAYEQLSTTSIDGDCTDSFTGTSASAPLMAAVVALVLQANSKLSWRDVQYLVVYTSNYSPLKSGGWKTNGAGLKFSHKFGFGAVDAEAMVTRARNWISVPAQQSCTIYPGSSGTAYAGSPLSLSFAVDSSSCSDVGFLEHVVVTATLSLSVDGYQSYYEEDYYQDPSVISQNGPRRGDISLYLTSPSGTTSVLLPKRPGDFVNAEGYYEWPFMSRHFWAESPGGTWTLTLSYDSSAGSASLEGFAVVLYGTTSVPKAVERIPSKCSSQCSRGCAAKGEAYCDSCRNFRLPSTLRCVATCPTGQCGVSGYCVHCSPYRLSALAITGIAAGAIALVGLSAVLLVFIWSRRWYCRRSNYDTI</sequence>
<reference evidence="16" key="1">
    <citation type="submission" date="2023-03" db="EMBL/GenBank/DDBJ databases">
        <authorList>
            <person name="Steffen K."/>
            <person name="Cardenas P."/>
        </authorList>
    </citation>
    <scope>NUCLEOTIDE SEQUENCE</scope>
</reference>
<feature type="active site" description="Charge relay system" evidence="11 12">
    <location>
        <position position="229"/>
    </location>
</feature>
<evidence type="ECO:0000259" key="15">
    <source>
        <dbReference type="PROSITE" id="PS51829"/>
    </source>
</evidence>
<dbReference type="Proteomes" id="UP001174909">
    <property type="component" value="Unassembled WGS sequence"/>
</dbReference>
<dbReference type="InterPro" id="IPR034182">
    <property type="entry name" value="Kexin/furin"/>
</dbReference>
<evidence type="ECO:0000256" key="3">
    <source>
        <dbReference type="ARBA" id="ARBA00022685"/>
    </source>
</evidence>
<dbReference type="SUPFAM" id="SSF52743">
    <property type="entry name" value="Subtilisin-like"/>
    <property type="match status" value="1"/>
</dbReference>
<keyword evidence="9" id="KW-1015">Disulfide bond</keyword>
<dbReference type="PROSITE" id="PS51892">
    <property type="entry name" value="SUBTILASE"/>
    <property type="match status" value="1"/>
</dbReference>
<keyword evidence="8" id="KW-0865">Zymogen</keyword>
<comment type="similarity">
    <text evidence="1">Belongs to the peptidase S8 family. Furin subfamily.</text>
</comment>
<dbReference type="FunFam" id="3.40.50.200:FF:000021">
    <property type="entry name" value="Proprotein convertase subtilisin/kexin type 5a"/>
    <property type="match status" value="1"/>
</dbReference>
<dbReference type="Gene3D" id="3.30.70.850">
    <property type="entry name" value="Peptidase S8, pro-domain"/>
    <property type="match status" value="1"/>
</dbReference>